<evidence type="ECO:0000313" key="11">
    <source>
        <dbReference type="Proteomes" id="UP001150569"/>
    </source>
</evidence>
<comment type="similarity">
    <text evidence="2 7">Belongs to the SLU7 family.</text>
</comment>
<comment type="subcellular location">
    <subcellularLocation>
        <location evidence="1 7">Nucleus</location>
    </subcellularLocation>
</comment>
<name>A0A9W7ZW18_9FUNG</name>
<gene>
    <name evidence="10" type="primary">SLU7_1</name>
    <name evidence="10" type="ORF">IWQ60_008836</name>
</gene>
<dbReference type="InterPro" id="IPR039974">
    <property type="entry name" value="Splicing_factor_SLU7"/>
</dbReference>
<evidence type="ECO:0000256" key="1">
    <source>
        <dbReference type="ARBA" id="ARBA00004123"/>
    </source>
</evidence>
<dbReference type="GO" id="GO:0000398">
    <property type="term" value="P:mRNA splicing, via spliceosome"/>
    <property type="evidence" value="ECO:0007669"/>
    <property type="project" value="UniProtKB-UniRule"/>
</dbReference>
<protein>
    <recommendedName>
        <fullName evidence="7">Pre-mRNA-splicing factor SLU7</fullName>
    </recommendedName>
</protein>
<keyword evidence="4 7" id="KW-0747">Spliceosome</keyword>
<comment type="function">
    <text evidence="7">Involved in pre-mRNA splicing.</text>
</comment>
<dbReference type="Pfam" id="PF11708">
    <property type="entry name" value="Slu7"/>
    <property type="match status" value="1"/>
</dbReference>
<dbReference type="PANTHER" id="PTHR12942">
    <property type="entry name" value="STEP II SPLICING FACTOR SLU7"/>
    <property type="match status" value="1"/>
</dbReference>
<comment type="subunit">
    <text evidence="7">Associated with the spliceosome.</text>
</comment>
<reference evidence="10" key="1">
    <citation type="submission" date="2022-07" db="EMBL/GenBank/DDBJ databases">
        <title>Phylogenomic reconstructions and comparative analyses of Kickxellomycotina fungi.</title>
        <authorList>
            <person name="Reynolds N.K."/>
            <person name="Stajich J.E."/>
            <person name="Barry K."/>
            <person name="Grigoriev I.V."/>
            <person name="Crous P."/>
            <person name="Smith M.E."/>
        </authorList>
    </citation>
    <scope>NUCLEOTIDE SEQUENCE</scope>
    <source>
        <strain evidence="10">RSA 861</strain>
    </source>
</reference>
<dbReference type="OrthoDB" id="249612at2759"/>
<sequence>MSTGNSGTRLNRDDYIRLKDLDAARKAGTAPAEVDDEGREINPHIPEFMVKAPWYVSTGRPSLNHQRILETYTGTKPAANVSTSSSGKPQWYARGQKKGPAATTYRKGACQNCGALSHKTKACLERPRKLGAKWTGQDIQADEVVVDGLDLTFEEKRDRWNGYDPSEHKQLVEEWELIEERRKKRKAEELDRALREGNAATAKDGKAPADQGDIGSAATATPETKDDTVVNKLKRAAAGHDSTGGSGSGSGRRYDSDDSGSDDDRYAEKSSMPGQKMDAKSRTTVRNLRIREDTAKYLRNLDPNSAHYDPKTRSMRDNPYQTQDPHSVPFAGDNFVRYSGEAGQLANLQLFAWEAAERGNDQVHLQANPTLGELLHREYQDKKEGVKLTSRDAILDKYGGAEHLQAPPKELLLAQSERYVEYSRSGKVIRGQERAVPRSKYEEDVCPGNHTTVWGSYWEDGKWGYKCCQATLRNAYCTAQH</sequence>
<evidence type="ECO:0000256" key="4">
    <source>
        <dbReference type="ARBA" id="ARBA00022728"/>
    </source>
</evidence>
<feature type="region of interest" description="Disordered" evidence="8">
    <location>
        <begin position="196"/>
        <end position="284"/>
    </location>
</feature>
<keyword evidence="6 7" id="KW-0539">Nucleus</keyword>
<evidence type="ECO:0000256" key="6">
    <source>
        <dbReference type="ARBA" id="ARBA00023242"/>
    </source>
</evidence>
<dbReference type="Proteomes" id="UP001150569">
    <property type="component" value="Unassembled WGS sequence"/>
</dbReference>
<feature type="domain" description="Pre-mRNA-splicing factor SLU7" evidence="9">
    <location>
        <begin position="151"/>
        <end position="456"/>
    </location>
</feature>
<dbReference type="PANTHER" id="PTHR12942:SF2">
    <property type="entry name" value="PRE-MRNA-SPLICING FACTOR SLU7"/>
    <property type="match status" value="1"/>
</dbReference>
<dbReference type="EMBL" id="JANBPT010000688">
    <property type="protein sequence ID" value="KAJ1914371.1"/>
    <property type="molecule type" value="Genomic_DNA"/>
</dbReference>
<keyword evidence="3 7" id="KW-0507">mRNA processing</keyword>
<evidence type="ECO:0000259" key="9">
    <source>
        <dbReference type="Pfam" id="PF11708"/>
    </source>
</evidence>
<evidence type="ECO:0000256" key="2">
    <source>
        <dbReference type="ARBA" id="ARBA00007203"/>
    </source>
</evidence>
<dbReference type="InterPro" id="IPR021715">
    <property type="entry name" value="Slu7_dom"/>
</dbReference>
<keyword evidence="5 7" id="KW-0508">mRNA splicing</keyword>
<organism evidence="10 11">
    <name type="scientific">Tieghemiomyces parasiticus</name>
    <dbReference type="NCBI Taxonomy" id="78921"/>
    <lineage>
        <taxon>Eukaryota</taxon>
        <taxon>Fungi</taxon>
        <taxon>Fungi incertae sedis</taxon>
        <taxon>Zoopagomycota</taxon>
        <taxon>Kickxellomycotina</taxon>
        <taxon>Dimargaritomycetes</taxon>
        <taxon>Dimargaritales</taxon>
        <taxon>Dimargaritaceae</taxon>
        <taxon>Tieghemiomyces</taxon>
    </lineage>
</organism>
<evidence type="ECO:0000256" key="8">
    <source>
        <dbReference type="SAM" id="MobiDB-lite"/>
    </source>
</evidence>
<feature type="region of interest" description="Disordered" evidence="8">
    <location>
        <begin position="301"/>
        <end position="321"/>
    </location>
</feature>
<dbReference type="AlphaFoldDB" id="A0A9W7ZW18"/>
<accession>A0A9W7ZW18</accession>
<feature type="compositionally biased region" description="Basic and acidic residues" evidence="8">
    <location>
        <begin position="252"/>
        <end position="268"/>
    </location>
</feature>
<dbReference type="GO" id="GO:0005681">
    <property type="term" value="C:spliceosomal complex"/>
    <property type="evidence" value="ECO:0007669"/>
    <property type="project" value="UniProtKB-UniRule"/>
</dbReference>
<dbReference type="GO" id="GO:0030628">
    <property type="term" value="F:pre-mRNA 3'-splice site binding"/>
    <property type="evidence" value="ECO:0007669"/>
    <property type="project" value="UniProtKB-UniRule"/>
</dbReference>
<evidence type="ECO:0000313" key="10">
    <source>
        <dbReference type="EMBL" id="KAJ1914371.1"/>
    </source>
</evidence>
<keyword evidence="11" id="KW-1185">Reference proteome</keyword>
<evidence type="ECO:0000256" key="5">
    <source>
        <dbReference type="ARBA" id="ARBA00023187"/>
    </source>
</evidence>
<evidence type="ECO:0000256" key="7">
    <source>
        <dbReference type="RuleBase" id="RU367071"/>
    </source>
</evidence>
<comment type="caution">
    <text evidence="10">The sequence shown here is derived from an EMBL/GenBank/DDBJ whole genome shotgun (WGS) entry which is preliminary data.</text>
</comment>
<feature type="region of interest" description="Disordered" evidence="8">
    <location>
        <begin position="76"/>
        <end position="95"/>
    </location>
</feature>
<evidence type="ECO:0000256" key="3">
    <source>
        <dbReference type="ARBA" id="ARBA00022664"/>
    </source>
</evidence>
<proteinExistence type="inferred from homology"/>